<dbReference type="InterPro" id="IPR036265">
    <property type="entry name" value="HIT-like_sf"/>
</dbReference>
<dbReference type="Pfam" id="PF01230">
    <property type="entry name" value="HIT"/>
    <property type="match status" value="1"/>
</dbReference>
<feature type="active site" description="Tele-AMP-histidine intermediate" evidence="1">
    <location>
        <position position="100"/>
    </location>
</feature>
<dbReference type="PROSITE" id="PS00892">
    <property type="entry name" value="HIT_1"/>
    <property type="match status" value="1"/>
</dbReference>
<dbReference type="Gene3D" id="3.30.428.10">
    <property type="entry name" value="HIT-like"/>
    <property type="match status" value="1"/>
</dbReference>
<proteinExistence type="predicted"/>
<evidence type="ECO:0000256" key="1">
    <source>
        <dbReference type="PIRSR" id="PIRSR601310-1"/>
    </source>
</evidence>
<dbReference type="PANTHER" id="PTHR23089">
    <property type="entry name" value="HISTIDINE TRIAD HIT PROTEIN"/>
    <property type="match status" value="1"/>
</dbReference>
<dbReference type="GO" id="GO:0003824">
    <property type="term" value="F:catalytic activity"/>
    <property type="evidence" value="ECO:0007669"/>
    <property type="project" value="InterPro"/>
</dbReference>
<dbReference type="PROSITE" id="PS51084">
    <property type="entry name" value="HIT_2"/>
    <property type="match status" value="1"/>
</dbReference>
<dbReference type="RefSeq" id="WP_304543992.1">
    <property type="nucleotide sequence ID" value="NZ_JARPTC010000020.1"/>
</dbReference>
<evidence type="ECO:0000313" key="6">
    <source>
        <dbReference type="Proteomes" id="UP001172911"/>
    </source>
</evidence>
<dbReference type="PRINTS" id="PR00332">
    <property type="entry name" value="HISTRIAD"/>
</dbReference>
<evidence type="ECO:0000256" key="3">
    <source>
        <dbReference type="PROSITE-ProRule" id="PRU00464"/>
    </source>
</evidence>
<dbReference type="InterPro" id="IPR019808">
    <property type="entry name" value="Histidine_triad_CS"/>
</dbReference>
<dbReference type="EMBL" id="JARPTC010000020">
    <property type="protein sequence ID" value="MDO7788235.1"/>
    <property type="molecule type" value="Genomic_DNA"/>
</dbReference>
<evidence type="ECO:0000256" key="2">
    <source>
        <dbReference type="PIRSR" id="PIRSR601310-3"/>
    </source>
</evidence>
<dbReference type="InterPro" id="IPR011146">
    <property type="entry name" value="HIT-like"/>
</dbReference>
<reference evidence="5" key="2">
    <citation type="submission" date="2023-03" db="EMBL/GenBank/DDBJ databases">
        <authorList>
            <person name="Zhang Z."/>
        </authorList>
    </citation>
    <scope>NUCLEOTIDE SEQUENCE</scope>
    <source>
        <strain evidence="5">DSA</strain>
    </source>
</reference>
<dbReference type="InterPro" id="IPR001310">
    <property type="entry name" value="Histidine_triad_HIT"/>
</dbReference>
<dbReference type="SUPFAM" id="SSF54197">
    <property type="entry name" value="HIT-like"/>
    <property type="match status" value="1"/>
</dbReference>
<comment type="caution">
    <text evidence="5">The sequence shown here is derived from an EMBL/GenBank/DDBJ whole genome shotgun (WGS) entry which is preliminary data.</text>
</comment>
<sequence>MQDCLFCKIISGEIPVQKVYEDEKVLAFKDISPVAPVHVLIIPKKHIATLVDLNSDDSGLMGHIITAASNIAKELGISEKGFRLVSNCKEEGGQTVYHIHFHLIGGRQMQWPPG</sequence>
<reference evidence="5" key="1">
    <citation type="journal article" date="2023" name="J. Hazard. Mater.">
        <title>Anaerobic biodegradation of pyrene and benzo[a]pyrene by a new sulfate-reducing Desulforamulus aquiferis strain DSA.</title>
        <authorList>
            <person name="Zhang Z."/>
            <person name="Sun J."/>
            <person name="Gong X."/>
            <person name="Wang C."/>
            <person name="Wang H."/>
        </authorList>
    </citation>
    <scope>NUCLEOTIDE SEQUENCE</scope>
    <source>
        <strain evidence="5">DSA</strain>
    </source>
</reference>
<gene>
    <name evidence="5" type="ORF">P6N53_13470</name>
</gene>
<feature type="domain" description="HIT" evidence="4">
    <location>
        <begin position="5"/>
        <end position="114"/>
    </location>
</feature>
<protein>
    <submittedName>
        <fullName evidence="5">Histidine triad nucleotide-binding protein</fullName>
    </submittedName>
</protein>
<dbReference type="Proteomes" id="UP001172911">
    <property type="component" value="Unassembled WGS sequence"/>
</dbReference>
<name>A0AAW7ZHD9_9FIRM</name>
<accession>A0AAW7ZHD9</accession>
<dbReference type="AlphaFoldDB" id="A0AAW7ZHD9"/>
<dbReference type="CDD" id="cd01276">
    <property type="entry name" value="PKCI_related"/>
    <property type="match status" value="1"/>
</dbReference>
<evidence type="ECO:0000259" key="4">
    <source>
        <dbReference type="PROSITE" id="PS51084"/>
    </source>
</evidence>
<evidence type="ECO:0000313" key="5">
    <source>
        <dbReference type="EMBL" id="MDO7788235.1"/>
    </source>
</evidence>
<feature type="short sequence motif" description="Histidine triad motif" evidence="2 3">
    <location>
        <begin position="98"/>
        <end position="102"/>
    </location>
</feature>
<organism evidence="5 6">
    <name type="scientific">Desulforamulus aquiferis</name>
    <dbReference type="NCBI Taxonomy" id="1397668"/>
    <lineage>
        <taxon>Bacteria</taxon>
        <taxon>Bacillati</taxon>
        <taxon>Bacillota</taxon>
        <taxon>Clostridia</taxon>
        <taxon>Eubacteriales</taxon>
        <taxon>Peptococcaceae</taxon>
        <taxon>Desulforamulus</taxon>
    </lineage>
</organism>
<keyword evidence="6" id="KW-1185">Reference proteome</keyword>